<accession>A0A1E3VN12</accession>
<dbReference type="STRING" id="1774970.AUC70_03805"/>
<keyword evidence="2" id="KW-0812">Transmembrane</keyword>
<organism evidence="3 4">
    <name type="scientific">Methyloceanibacter stevinii</name>
    <dbReference type="NCBI Taxonomy" id="1774970"/>
    <lineage>
        <taxon>Bacteria</taxon>
        <taxon>Pseudomonadati</taxon>
        <taxon>Pseudomonadota</taxon>
        <taxon>Alphaproteobacteria</taxon>
        <taxon>Hyphomicrobiales</taxon>
        <taxon>Hyphomicrobiaceae</taxon>
        <taxon>Methyloceanibacter</taxon>
    </lineage>
</organism>
<keyword evidence="4" id="KW-1185">Reference proteome</keyword>
<dbReference type="RefSeq" id="WP_069444220.1">
    <property type="nucleotide sequence ID" value="NZ_LPWE01000011.1"/>
</dbReference>
<dbReference type="EMBL" id="LPWE01000011">
    <property type="protein sequence ID" value="ODR94920.1"/>
    <property type="molecule type" value="Genomic_DNA"/>
</dbReference>
<proteinExistence type="predicted"/>
<comment type="caution">
    <text evidence="3">The sequence shown here is derived from an EMBL/GenBank/DDBJ whole genome shotgun (WGS) entry which is preliminary data.</text>
</comment>
<dbReference type="AlphaFoldDB" id="A0A1E3VN12"/>
<keyword evidence="2" id="KW-0472">Membrane</keyword>
<feature type="transmembrane region" description="Helical" evidence="2">
    <location>
        <begin position="29"/>
        <end position="47"/>
    </location>
</feature>
<protein>
    <submittedName>
        <fullName evidence="3">Uncharacterized protein</fullName>
    </submittedName>
</protein>
<evidence type="ECO:0000256" key="1">
    <source>
        <dbReference type="SAM" id="MobiDB-lite"/>
    </source>
</evidence>
<gene>
    <name evidence="3" type="ORF">AUC70_03805</name>
</gene>
<feature type="region of interest" description="Disordered" evidence="1">
    <location>
        <begin position="1"/>
        <end position="23"/>
    </location>
</feature>
<evidence type="ECO:0000313" key="4">
    <source>
        <dbReference type="Proteomes" id="UP000094172"/>
    </source>
</evidence>
<keyword evidence="2" id="KW-1133">Transmembrane helix</keyword>
<evidence type="ECO:0000313" key="3">
    <source>
        <dbReference type="EMBL" id="ODR94920.1"/>
    </source>
</evidence>
<evidence type="ECO:0000256" key="2">
    <source>
        <dbReference type="SAM" id="Phobius"/>
    </source>
</evidence>
<name>A0A1E3VN12_9HYPH</name>
<dbReference type="Proteomes" id="UP000094172">
    <property type="component" value="Unassembled WGS sequence"/>
</dbReference>
<reference evidence="3 4" key="1">
    <citation type="journal article" date="2016" name="Environ. Microbiol.">
        <title>New Methyloceanibacter diversity from North Sea sediments includes methanotroph containing solely the soluble methane monooxygenase.</title>
        <authorList>
            <person name="Vekeman B."/>
            <person name="Kerckhof F.M."/>
            <person name="Cremers G."/>
            <person name="de Vos P."/>
            <person name="Vandamme P."/>
            <person name="Boon N."/>
            <person name="Op den Camp H.J."/>
            <person name="Heylen K."/>
        </authorList>
    </citation>
    <scope>NUCLEOTIDE SEQUENCE [LARGE SCALE GENOMIC DNA]</scope>
    <source>
        <strain evidence="3 4">R-67176</strain>
    </source>
</reference>
<sequence length="86" mass="9411">MRKAGEFDVAKPKKDTTEASTEAKKSHNGVYIIGALVAAALAVGLYFSSGETAADLMPPRQIRNWPLCWKRGRWKTSCSAIPTRTT</sequence>